<dbReference type="PANTHER" id="PTHR43201">
    <property type="entry name" value="ACYL-COA SYNTHETASE"/>
    <property type="match status" value="1"/>
</dbReference>
<evidence type="ECO:0000256" key="2">
    <source>
        <dbReference type="ARBA" id="ARBA00022598"/>
    </source>
</evidence>
<dbReference type="PROSITE" id="PS00455">
    <property type="entry name" value="AMP_BINDING"/>
    <property type="match status" value="1"/>
</dbReference>
<proteinExistence type="inferred from homology"/>
<evidence type="ECO:0000256" key="1">
    <source>
        <dbReference type="ARBA" id="ARBA00006432"/>
    </source>
</evidence>
<accession>Q2IRT0</accession>
<dbReference type="GO" id="GO:0006631">
    <property type="term" value="P:fatty acid metabolic process"/>
    <property type="evidence" value="ECO:0007669"/>
    <property type="project" value="TreeGrafter"/>
</dbReference>
<protein>
    <submittedName>
        <fullName evidence="5">AMP-dependent synthetase and ligase</fullName>
    </submittedName>
</protein>
<dbReference type="Proteomes" id="UP000008809">
    <property type="component" value="Chromosome"/>
</dbReference>
<dbReference type="RefSeq" id="WP_011443264.1">
    <property type="nucleotide sequence ID" value="NC_007778.1"/>
</dbReference>
<dbReference type="eggNOG" id="COG0318">
    <property type="taxonomic scope" value="Bacteria"/>
</dbReference>
<dbReference type="HOGENOM" id="CLU_670490_0_0_5"/>
<evidence type="ECO:0000313" key="5">
    <source>
        <dbReference type="EMBL" id="ABD09080.1"/>
    </source>
</evidence>
<dbReference type="Pfam" id="PF00501">
    <property type="entry name" value="AMP-binding"/>
    <property type="match status" value="1"/>
</dbReference>
<keyword evidence="2 5" id="KW-0436">Ligase</keyword>
<dbReference type="GO" id="GO:0031956">
    <property type="term" value="F:medium-chain fatty acid-CoA ligase activity"/>
    <property type="evidence" value="ECO:0007669"/>
    <property type="project" value="TreeGrafter"/>
</dbReference>
<evidence type="ECO:0000313" key="6">
    <source>
        <dbReference type="Proteomes" id="UP000008809"/>
    </source>
</evidence>
<dbReference type="NCBIfam" id="NF006167">
    <property type="entry name" value="PRK08308.1"/>
    <property type="match status" value="1"/>
</dbReference>
<gene>
    <name evidence="5" type="ordered locus">RPB_4394</name>
</gene>
<dbReference type="SUPFAM" id="SSF56801">
    <property type="entry name" value="Acetyl-CoA synthetase-like"/>
    <property type="match status" value="1"/>
</dbReference>
<dbReference type="AlphaFoldDB" id="Q2IRT0"/>
<comment type="similarity">
    <text evidence="1">Belongs to the ATP-dependent AMP-binding enzyme family.</text>
</comment>
<keyword evidence="6" id="KW-1185">Reference proteome</keyword>
<dbReference type="KEGG" id="rpb:RPB_4394"/>
<evidence type="ECO:0000259" key="3">
    <source>
        <dbReference type="Pfam" id="PF00501"/>
    </source>
</evidence>
<feature type="domain" description="AMP-dependent synthetase/ligase" evidence="3">
    <location>
        <begin position="104"/>
        <end position="267"/>
    </location>
</feature>
<dbReference type="InterPro" id="IPR020845">
    <property type="entry name" value="AMP-binding_CS"/>
</dbReference>
<dbReference type="InterPro" id="IPR042099">
    <property type="entry name" value="ANL_N_sf"/>
</dbReference>
<dbReference type="EMBL" id="CP000250">
    <property type="protein sequence ID" value="ABD09080.1"/>
    <property type="molecule type" value="Genomic_DNA"/>
</dbReference>
<reference evidence="5 6" key="1">
    <citation type="submission" date="2006-01" db="EMBL/GenBank/DDBJ databases">
        <title>Complete sequence of Rhodopseudomonas palustris HaA2.</title>
        <authorList>
            <consortium name="US DOE Joint Genome Institute"/>
            <person name="Copeland A."/>
            <person name="Lucas S."/>
            <person name="Lapidus A."/>
            <person name="Barry K."/>
            <person name="Detter J.C."/>
            <person name="Glavina T."/>
            <person name="Hammon N."/>
            <person name="Israni S."/>
            <person name="Pitluck S."/>
            <person name="Chain P."/>
            <person name="Malfatti S."/>
            <person name="Shin M."/>
            <person name="Vergez L."/>
            <person name="Schmutz J."/>
            <person name="Larimer F."/>
            <person name="Land M."/>
            <person name="Hauser L."/>
            <person name="Pelletier D.A."/>
            <person name="Kyrpides N."/>
            <person name="Anderson I."/>
            <person name="Oda Y."/>
            <person name="Harwood C.S."/>
            <person name="Richardson P."/>
        </authorList>
    </citation>
    <scope>NUCLEOTIDE SEQUENCE [LARGE SCALE GENOMIC DNA]</scope>
    <source>
        <strain evidence="5 6">HaA2</strain>
    </source>
</reference>
<dbReference type="OrthoDB" id="495728at2"/>
<dbReference type="InterPro" id="IPR025110">
    <property type="entry name" value="AMP-bd_C"/>
</dbReference>
<dbReference type="Gene3D" id="3.30.300.30">
    <property type="match status" value="1"/>
</dbReference>
<feature type="domain" description="AMP-binding enzyme C-terminal" evidence="4">
    <location>
        <begin position="325"/>
        <end position="398"/>
    </location>
</feature>
<dbReference type="Gene3D" id="3.40.50.12780">
    <property type="entry name" value="N-terminal domain of ligase-like"/>
    <property type="match status" value="1"/>
</dbReference>
<dbReference type="PANTHER" id="PTHR43201:SF5">
    <property type="entry name" value="MEDIUM-CHAIN ACYL-COA LIGASE ACSF2, MITOCHONDRIAL"/>
    <property type="match status" value="1"/>
</dbReference>
<evidence type="ECO:0000259" key="4">
    <source>
        <dbReference type="Pfam" id="PF13193"/>
    </source>
</evidence>
<organism evidence="5 6">
    <name type="scientific">Rhodopseudomonas palustris (strain HaA2)</name>
    <dbReference type="NCBI Taxonomy" id="316058"/>
    <lineage>
        <taxon>Bacteria</taxon>
        <taxon>Pseudomonadati</taxon>
        <taxon>Pseudomonadota</taxon>
        <taxon>Alphaproteobacteria</taxon>
        <taxon>Hyphomicrobiales</taxon>
        <taxon>Nitrobacteraceae</taxon>
        <taxon>Rhodopseudomonas</taxon>
    </lineage>
</organism>
<dbReference type="Pfam" id="PF13193">
    <property type="entry name" value="AMP-binding_C"/>
    <property type="match status" value="1"/>
</dbReference>
<sequence>MIRIDDRHYDGALLRAMSERAALALRIADGAGLSYALCLSDPAEFLTSFFAIRDAGASVIPIHPSTPRAAARRLANSVGCHRLICDGFVIEHLEGGAAGPGRLLQTTSGTTGEPKRIARSWAEIDREIDSYVSSFREPQDMAPVIACPVTHSYGLICGLLVALRRGQVPHLLSTGNPKFLIARLRETHRPLLYSSPAMLHTIARLLPAGETIFAAMTSGTLLPDSWFATIRARTTHFFQQYGCSEAGCIAINPDLTAADEMGYPLPHHSLDTGTMDAPREIVLRAGEREIRTADLGYLKADGRLVFVARLDDTINVSGLNVYPREVEDVVMAMPGVTDAVAFRKLDPFAGERVALAFSAEHVVAPASLREWCAQNLAAHQVPIEAVRVAQVPRQANGKINRREIARLYAEGRLDERPAAEATA</sequence>
<dbReference type="InterPro" id="IPR000873">
    <property type="entry name" value="AMP-dep_synth/lig_dom"/>
</dbReference>
<dbReference type="InterPro" id="IPR045851">
    <property type="entry name" value="AMP-bd_C_sf"/>
</dbReference>
<name>Q2IRT0_RHOP2</name>
<dbReference type="STRING" id="316058.RPB_4394"/>